<evidence type="ECO:0000313" key="3">
    <source>
        <dbReference type="Proteomes" id="UP000001176"/>
    </source>
</evidence>
<feature type="domain" description="Tetrapyrrole biosynthesis uroporphyrinogen III synthase" evidence="1">
    <location>
        <begin position="2"/>
        <end position="212"/>
    </location>
</feature>
<sequence>MAAVERLGWQAHAMPALRIEPIMDAVLPLARTQAVLLTSGQAIAALAGRVRPDMPILAVGAVTARRMRDAGFTDVTVAAGTAADLADLARDRLDPGAGSLLVPTAPTYGQDLAVALRRAGFRVSRRCVYRVRPAGAPDAAVRTALAGGVIDAALFYSAETARQFLRHLPAGGHAALRNIRAIAISKSTEAALSTATWRAIQVAARPDQAAILDRLGRRPAGE</sequence>
<dbReference type="Pfam" id="PF02602">
    <property type="entry name" value="HEM4"/>
    <property type="match status" value="1"/>
</dbReference>
<dbReference type="CDD" id="cd06578">
    <property type="entry name" value="HemD"/>
    <property type="match status" value="1"/>
</dbReference>
<evidence type="ECO:0000259" key="1">
    <source>
        <dbReference type="Pfam" id="PF02602"/>
    </source>
</evidence>
<keyword evidence="3" id="KW-1185">Reference proteome</keyword>
<reference evidence="2 3" key="1">
    <citation type="journal article" date="2009" name="BMC Genomics">
        <title>Complete genome sequence of the sugarcane nitrogen-fixing endophyte Gluconacetobacter diazotrophicus Pal5.</title>
        <authorList>
            <person name="Bertalan M."/>
            <person name="Albano R."/>
            <person name="Padua V."/>
            <person name="Rouws L."/>
            <person name="Rojas C."/>
            <person name="Hemerly A."/>
            <person name="Teixeira K."/>
            <person name="Schwab S."/>
            <person name="Araujo J."/>
            <person name="Oliveira A."/>
            <person name="Franca L."/>
            <person name="Magalhaes V."/>
            <person name="Alqueres S."/>
            <person name="Cardoso A."/>
            <person name="Almeida W."/>
            <person name="Loureiro M.M."/>
            <person name="Nogueira E."/>
            <person name="Cidade D."/>
            <person name="Oliveira D."/>
            <person name="Simao T."/>
            <person name="Macedo J."/>
            <person name="Valadao A."/>
            <person name="Dreschsel M."/>
            <person name="Freitas F."/>
            <person name="Vidal M."/>
            <person name="Guedes H."/>
            <person name="Rodrigues E."/>
            <person name="Meneses C."/>
            <person name="Brioso P."/>
            <person name="Pozzer L."/>
            <person name="Figueiredo D."/>
            <person name="Montano H."/>
            <person name="Junior J."/>
            <person name="Filho G."/>
            <person name="Flores V."/>
            <person name="Ferreira B."/>
            <person name="Branco A."/>
            <person name="Gonzalez P."/>
            <person name="Guillobel H."/>
            <person name="Lemos M."/>
            <person name="Seibel L."/>
            <person name="Macedo J."/>
            <person name="Alves-Ferreira M."/>
            <person name="Sachetto-Martins G."/>
            <person name="Coelho A."/>
            <person name="Santos E."/>
            <person name="Amaral G."/>
            <person name="Neves A."/>
            <person name="Pacheco A.B."/>
            <person name="Carvalho D."/>
            <person name="Lery L."/>
            <person name="Bisch P."/>
            <person name="Rossle S.C."/>
            <person name="Urmenyi T."/>
            <person name="Kruger W.V."/>
            <person name="Martins O."/>
            <person name="Baldani J.I."/>
            <person name="Ferreira P.C."/>
        </authorList>
    </citation>
    <scope>NUCLEOTIDE SEQUENCE [LARGE SCALE GENOMIC DNA]</scope>
    <source>
        <strain evidence="3">ATCC 49037 / DSM 5601 / CCUG 37298 / CIP 103539 / LMG 7603 / PAl5</strain>
    </source>
</reference>
<dbReference type="KEGG" id="gdi:GDI2069"/>
<gene>
    <name evidence="2" type="ordered locus">GDI2069</name>
</gene>
<name>A9HK94_GLUDA</name>
<dbReference type="AlphaFoldDB" id="A9HK94"/>
<dbReference type="GO" id="GO:0004852">
    <property type="term" value="F:uroporphyrinogen-III synthase activity"/>
    <property type="evidence" value="ECO:0007669"/>
    <property type="project" value="InterPro"/>
</dbReference>
<proteinExistence type="predicted"/>
<dbReference type="Proteomes" id="UP000001176">
    <property type="component" value="Chromosome"/>
</dbReference>
<dbReference type="Gene3D" id="3.40.50.10090">
    <property type="match status" value="2"/>
</dbReference>
<dbReference type="InterPro" id="IPR003754">
    <property type="entry name" value="4pyrrol_synth_uPrphyn_synth"/>
</dbReference>
<dbReference type="SUPFAM" id="SSF69618">
    <property type="entry name" value="HemD-like"/>
    <property type="match status" value="1"/>
</dbReference>
<evidence type="ECO:0000313" key="2">
    <source>
        <dbReference type="EMBL" id="CAP56012.1"/>
    </source>
</evidence>
<dbReference type="InterPro" id="IPR036108">
    <property type="entry name" value="4pyrrol_syn_uPrphyn_synt_sf"/>
</dbReference>
<dbReference type="EMBL" id="AM889285">
    <property type="protein sequence ID" value="CAP56012.1"/>
    <property type="molecule type" value="Genomic_DNA"/>
</dbReference>
<organism evidence="2 3">
    <name type="scientific">Gluconacetobacter diazotrophicus (strain ATCC 49037 / DSM 5601 / CCUG 37298 / CIP 103539 / LMG 7603 / PAl5)</name>
    <dbReference type="NCBI Taxonomy" id="272568"/>
    <lineage>
        <taxon>Bacteria</taxon>
        <taxon>Pseudomonadati</taxon>
        <taxon>Pseudomonadota</taxon>
        <taxon>Alphaproteobacteria</taxon>
        <taxon>Acetobacterales</taxon>
        <taxon>Acetobacteraceae</taxon>
        <taxon>Gluconacetobacter</taxon>
    </lineage>
</organism>
<dbReference type="GO" id="GO:0033014">
    <property type="term" value="P:tetrapyrrole biosynthetic process"/>
    <property type="evidence" value="ECO:0007669"/>
    <property type="project" value="InterPro"/>
</dbReference>
<protein>
    <submittedName>
        <fullName evidence="2">Putative uroporphyrinogen III synthase</fullName>
    </submittedName>
</protein>
<accession>A9HK94</accession>